<organism evidence="13 14">
    <name type="scientific">Deinandra increscens subsp. villosa</name>
    <dbReference type="NCBI Taxonomy" id="3103831"/>
    <lineage>
        <taxon>Eukaryota</taxon>
        <taxon>Viridiplantae</taxon>
        <taxon>Streptophyta</taxon>
        <taxon>Embryophyta</taxon>
        <taxon>Tracheophyta</taxon>
        <taxon>Spermatophyta</taxon>
        <taxon>Magnoliopsida</taxon>
        <taxon>eudicotyledons</taxon>
        <taxon>Gunneridae</taxon>
        <taxon>Pentapetalae</taxon>
        <taxon>asterids</taxon>
        <taxon>campanulids</taxon>
        <taxon>Asterales</taxon>
        <taxon>Asteraceae</taxon>
        <taxon>Asteroideae</taxon>
        <taxon>Heliantheae alliance</taxon>
        <taxon>Madieae</taxon>
        <taxon>Madiinae</taxon>
        <taxon>Deinandra</taxon>
    </lineage>
</organism>
<keyword evidence="5" id="KW-0812">Transmembrane</keyword>
<evidence type="ECO:0000256" key="11">
    <source>
        <dbReference type="SAM" id="SignalP"/>
    </source>
</evidence>
<evidence type="ECO:0000256" key="4">
    <source>
        <dbReference type="ARBA" id="ARBA00022614"/>
    </source>
</evidence>
<comment type="caution">
    <text evidence="13">The sequence shown here is derived from an EMBL/GenBank/DDBJ whole genome shotgun (WGS) entry which is preliminary data.</text>
</comment>
<dbReference type="InterPro" id="IPR046956">
    <property type="entry name" value="RLP23-like"/>
</dbReference>
<keyword evidence="6 11" id="KW-0732">Signal</keyword>
<evidence type="ECO:0000256" key="6">
    <source>
        <dbReference type="ARBA" id="ARBA00022729"/>
    </source>
</evidence>
<keyword evidence="14" id="KW-1185">Reference proteome</keyword>
<comment type="similarity">
    <text evidence="2">Belongs to the RLP family.</text>
</comment>
<accession>A0AAP0DQC3</accession>
<dbReference type="SMART" id="SM00365">
    <property type="entry name" value="LRR_SD22"/>
    <property type="match status" value="3"/>
</dbReference>
<sequence>MGNSQLVYSLFLFIINFCFSSSSSTNSNSIHRCPDEQRDALLLFKRNISSTNESNYHHLYVYSGFLYSSYVDNYCGDLNGYGPIRIMDWNTSRDCCDWDGINCNNSTGDVIGLDLKCGMLQGLSDLDIVLSSLPSLEAIDLSYSGLSVVIRNNGHYANPYLFDLRLASCNLSVFPDFLRAMKHLRVLDLSSNYIRGHLPSWAGEIGGNNNLTYLDLSDNSITSLPEFRSVGLQYVYLQSNLIAGSFPPWICNMKRLKYLDISDNRISEMVPRCLRNINSSLVSLNVGSNMIQGPFPMTICNMGSLLYLDMSNNSFQGLIPECFGNITSSLAMINLGKNRFNGTIPKVYGDCGRLDGLLLNGNMLEGEVPNSLSKCQSLKLLDLGHNRLNGTFPRWLGDLPKLQALVLRSNNLHGTIEASATPGFLFSSLFVFDISNNNFIGRLPEKYFENFNAIKDVDKGPRTDFVNISGLHYYSIINPAKGLQPIIDLKYTIVDLSSNRFDGQIPDVIGNLKSLIVLNLSNNNLNGQIPHALGFIQDMESLDLSRNQLEGEIPQSLVNLTSLEIINLSQNHLVGRIPEGPQLLTFEEDSYLGNPGLCGPPLYRSQCEDLSTAQVEAEGGERINYMEPGLLGLGCGTLLGLVLGYRMLSTGRPKWFTAIANAGGRHIPCRRRKKRKQTHTRNRI</sequence>
<dbReference type="GO" id="GO:0005886">
    <property type="term" value="C:plasma membrane"/>
    <property type="evidence" value="ECO:0007669"/>
    <property type="project" value="UniProtKB-SubCell"/>
</dbReference>
<keyword evidence="9" id="KW-0472">Membrane</keyword>
<dbReference type="InterPro" id="IPR003591">
    <property type="entry name" value="Leu-rich_rpt_typical-subtyp"/>
</dbReference>
<evidence type="ECO:0000256" key="2">
    <source>
        <dbReference type="ARBA" id="ARBA00009592"/>
    </source>
</evidence>
<dbReference type="InterPro" id="IPR013210">
    <property type="entry name" value="LRR_N_plant-typ"/>
</dbReference>
<comment type="subcellular location">
    <subcellularLocation>
        <location evidence="1">Cell membrane</location>
        <topology evidence="1">Single-pass type I membrane protein</topology>
    </subcellularLocation>
</comment>
<dbReference type="InterPro" id="IPR032675">
    <property type="entry name" value="LRR_dom_sf"/>
</dbReference>
<dbReference type="PROSITE" id="PS51450">
    <property type="entry name" value="LRR"/>
    <property type="match status" value="1"/>
</dbReference>
<dbReference type="SMART" id="SM00369">
    <property type="entry name" value="LRR_TYP"/>
    <property type="match status" value="7"/>
</dbReference>
<keyword evidence="7" id="KW-0677">Repeat</keyword>
<evidence type="ECO:0000256" key="3">
    <source>
        <dbReference type="ARBA" id="ARBA00022475"/>
    </source>
</evidence>
<reference evidence="13 14" key="1">
    <citation type="submission" date="2024-04" db="EMBL/GenBank/DDBJ databases">
        <title>The reference genome of an endangered Asteraceae, Deinandra increscens subsp. villosa, native to the Central Coast of California.</title>
        <authorList>
            <person name="Guilliams M."/>
            <person name="Hasenstab-Lehman K."/>
            <person name="Meyer R."/>
            <person name="Mcevoy S."/>
        </authorList>
    </citation>
    <scope>NUCLEOTIDE SEQUENCE [LARGE SCALE GENOMIC DNA]</scope>
    <source>
        <tissue evidence="13">Leaf</tissue>
    </source>
</reference>
<feature type="chain" id="PRO_5042945536" description="Leucine-rich repeat-containing N-terminal plant-type domain-containing protein" evidence="11">
    <location>
        <begin position="21"/>
        <end position="684"/>
    </location>
</feature>
<dbReference type="Proteomes" id="UP001408789">
    <property type="component" value="Unassembled WGS sequence"/>
</dbReference>
<proteinExistence type="inferred from homology"/>
<dbReference type="Pfam" id="PF00560">
    <property type="entry name" value="LRR_1"/>
    <property type="match status" value="3"/>
</dbReference>
<dbReference type="InterPro" id="IPR001611">
    <property type="entry name" value="Leu-rich_rpt"/>
</dbReference>
<dbReference type="FunFam" id="3.80.10.10:FF:000111">
    <property type="entry name" value="LRR receptor-like serine/threonine-protein kinase ERECTA"/>
    <property type="match status" value="1"/>
</dbReference>
<feature type="domain" description="Leucine-rich repeat-containing N-terminal plant-type" evidence="12">
    <location>
        <begin position="86"/>
        <end position="104"/>
    </location>
</feature>
<evidence type="ECO:0000256" key="8">
    <source>
        <dbReference type="ARBA" id="ARBA00022989"/>
    </source>
</evidence>
<feature type="domain" description="Leucine-rich repeat-containing N-terminal plant-type" evidence="12">
    <location>
        <begin position="35"/>
        <end position="49"/>
    </location>
</feature>
<evidence type="ECO:0000259" key="12">
    <source>
        <dbReference type="Pfam" id="PF08263"/>
    </source>
</evidence>
<keyword evidence="3" id="KW-1003">Cell membrane</keyword>
<evidence type="ECO:0000256" key="10">
    <source>
        <dbReference type="ARBA" id="ARBA00023180"/>
    </source>
</evidence>
<keyword evidence="8" id="KW-1133">Transmembrane helix</keyword>
<keyword evidence="4" id="KW-0433">Leucine-rich repeat</keyword>
<dbReference type="GO" id="GO:0051707">
    <property type="term" value="P:response to other organism"/>
    <property type="evidence" value="ECO:0007669"/>
    <property type="project" value="UniProtKB-ARBA"/>
</dbReference>
<evidence type="ECO:0000313" key="14">
    <source>
        <dbReference type="Proteomes" id="UP001408789"/>
    </source>
</evidence>
<dbReference type="PANTHER" id="PTHR48061">
    <property type="entry name" value="LEUCINE-RICH REPEAT RECEPTOR PROTEIN KINASE EMS1-LIKE-RELATED"/>
    <property type="match status" value="1"/>
</dbReference>
<protein>
    <recommendedName>
        <fullName evidence="12">Leucine-rich repeat-containing N-terminal plant-type domain-containing protein</fullName>
    </recommendedName>
</protein>
<evidence type="ECO:0000256" key="1">
    <source>
        <dbReference type="ARBA" id="ARBA00004251"/>
    </source>
</evidence>
<dbReference type="EMBL" id="JBCNJP010000007">
    <property type="protein sequence ID" value="KAK9077330.1"/>
    <property type="molecule type" value="Genomic_DNA"/>
</dbReference>
<dbReference type="PANTHER" id="PTHR48061:SF2">
    <property type="entry name" value="RECEPTOR LIKE PROTEIN 30-LIKE"/>
    <property type="match status" value="1"/>
</dbReference>
<dbReference type="SUPFAM" id="SSF52058">
    <property type="entry name" value="L domain-like"/>
    <property type="match status" value="1"/>
</dbReference>
<dbReference type="PRINTS" id="PR00019">
    <property type="entry name" value="LEURICHRPT"/>
</dbReference>
<dbReference type="GO" id="GO:0006952">
    <property type="term" value="P:defense response"/>
    <property type="evidence" value="ECO:0007669"/>
    <property type="project" value="UniProtKB-ARBA"/>
</dbReference>
<dbReference type="Pfam" id="PF13855">
    <property type="entry name" value="LRR_8"/>
    <property type="match status" value="3"/>
</dbReference>
<keyword evidence="10" id="KW-0325">Glycoprotein</keyword>
<name>A0AAP0DQC3_9ASTR</name>
<feature type="signal peptide" evidence="11">
    <location>
        <begin position="1"/>
        <end position="20"/>
    </location>
</feature>
<evidence type="ECO:0000313" key="13">
    <source>
        <dbReference type="EMBL" id="KAK9077330.1"/>
    </source>
</evidence>
<dbReference type="Pfam" id="PF08263">
    <property type="entry name" value="LRRNT_2"/>
    <property type="match status" value="2"/>
</dbReference>
<gene>
    <name evidence="13" type="ORF">SSX86_005667</name>
</gene>
<dbReference type="Gene3D" id="3.80.10.10">
    <property type="entry name" value="Ribonuclease Inhibitor"/>
    <property type="match status" value="3"/>
</dbReference>
<evidence type="ECO:0000256" key="5">
    <source>
        <dbReference type="ARBA" id="ARBA00022692"/>
    </source>
</evidence>
<evidence type="ECO:0000256" key="7">
    <source>
        <dbReference type="ARBA" id="ARBA00022737"/>
    </source>
</evidence>
<dbReference type="FunFam" id="3.80.10.10:FF:000095">
    <property type="entry name" value="LRR receptor-like serine/threonine-protein kinase GSO1"/>
    <property type="match status" value="1"/>
</dbReference>
<evidence type="ECO:0000256" key="9">
    <source>
        <dbReference type="ARBA" id="ARBA00023136"/>
    </source>
</evidence>
<dbReference type="Pfam" id="PF13516">
    <property type="entry name" value="LRR_6"/>
    <property type="match status" value="1"/>
</dbReference>
<dbReference type="AlphaFoldDB" id="A0AAP0DQC3"/>